<organism evidence="1 2">
    <name type="scientific">Coniochaeta ligniaria NRRL 30616</name>
    <dbReference type="NCBI Taxonomy" id="1408157"/>
    <lineage>
        <taxon>Eukaryota</taxon>
        <taxon>Fungi</taxon>
        <taxon>Dikarya</taxon>
        <taxon>Ascomycota</taxon>
        <taxon>Pezizomycotina</taxon>
        <taxon>Sordariomycetes</taxon>
        <taxon>Sordariomycetidae</taxon>
        <taxon>Coniochaetales</taxon>
        <taxon>Coniochaetaceae</taxon>
        <taxon>Coniochaeta</taxon>
    </lineage>
</organism>
<reference evidence="1 2" key="1">
    <citation type="submission" date="2016-10" db="EMBL/GenBank/DDBJ databases">
        <title>Draft genome sequence of Coniochaeta ligniaria NRRL30616, a lignocellulolytic fungus for bioabatement of inhibitors in plant biomass hydrolysates.</title>
        <authorList>
            <consortium name="DOE Joint Genome Institute"/>
            <person name="Jimenez D.J."/>
            <person name="Hector R.E."/>
            <person name="Riley R."/>
            <person name="Sun H."/>
            <person name="Grigoriev I.V."/>
            <person name="Van Elsas J.D."/>
            <person name="Nichols N.N."/>
        </authorList>
    </citation>
    <scope>NUCLEOTIDE SEQUENCE [LARGE SCALE GENOMIC DNA]</scope>
    <source>
        <strain evidence="1 2">NRRL 30616</strain>
    </source>
</reference>
<proteinExistence type="predicted"/>
<dbReference type="InParanoid" id="A0A1J7JK79"/>
<evidence type="ECO:0000313" key="2">
    <source>
        <dbReference type="Proteomes" id="UP000182658"/>
    </source>
</evidence>
<evidence type="ECO:0000313" key="1">
    <source>
        <dbReference type="EMBL" id="OIW29676.1"/>
    </source>
</evidence>
<protein>
    <submittedName>
        <fullName evidence="1">Uncharacterized protein</fullName>
    </submittedName>
</protein>
<sequence length="206" mass="22707">MRTAIPHSEANRGSRCSCVSRTRGASAVAASGIAVRISQTKHSNHSVKDQKPPEVEYRAIERCVQYWHCKQSMRIAIHIPYISVHITVICPIPELATSSRPASLRHGSDTGRVRKKKWKQEPELAETMWVDPSGQGLASFLRRWEAHLAQSEIPFCRSAAVLSELLYVSKDSGRTKAEIGTSTLERSAILFKDALGACLACGRVVA</sequence>
<dbReference type="Proteomes" id="UP000182658">
    <property type="component" value="Unassembled WGS sequence"/>
</dbReference>
<gene>
    <name evidence="1" type="ORF">CONLIGDRAFT_339124</name>
</gene>
<dbReference type="AlphaFoldDB" id="A0A1J7JK79"/>
<accession>A0A1J7JK79</accession>
<name>A0A1J7JK79_9PEZI</name>
<keyword evidence="2" id="KW-1185">Reference proteome</keyword>
<dbReference type="EMBL" id="KV875097">
    <property type="protein sequence ID" value="OIW29676.1"/>
    <property type="molecule type" value="Genomic_DNA"/>
</dbReference>